<sequence length="201" mass="21082">MRHHITPPAGGRSPGGAAAAPDLRSAHCAPGHPTTAPPGAVTPASVMPDPAAPETAPGTNRRDIETEINRAIGRRIRTLRLARGLSQEACSTQLGISFQQLQKYEKGQNRISACALYRLAGILDVPPSALLDRLDDGPKVLRRNRISRGMIEASTRLASISDATARRAITDLIAALSSAAAAEGAEAGDDDLDLDQTSAMH</sequence>
<evidence type="ECO:0000313" key="5">
    <source>
        <dbReference type="Proteomes" id="UP000257706"/>
    </source>
</evidence>
<feature type="region of interest" description="Disordered" evidence="2">
    <location>
        <begin position="1"/>
        <end position="64"/>
    </location>
</feature>
<protein>
    <submittedName>
        <fullName evidence="4">XRE family transcriptional regulator</fullName>
    </submittedName>
</protein>
<dbReference type="EMBL" id="DMAI01000013">
    <property type="protein sequence ID" value="HAE45975.1"/>
    <property type="molecule type" value="Genomic_DNA"/>
</dbReference>
<evidence type="ECO:0000259" key="3">
    <source>
        <dbReference type="PROSITE" id="PS50943"/>
    </source>
</evidence>
<organism evidence="4 5">
    <name type="scientific">Tistrella mobilis</name>
    <dbReference type="NCBI Taxonomy" id="171437"/>
    <lineage>
        <taxon>Bacteria</taxon>
        <taxon>Pseudomonadati</taxon>
        <taxon>Pseudomonadota</taxon>
        <taxon>Alphaproteobacteria</taxon>
        <taxon>Geminicoccales</taxon>
        <taxon>Geminicoccaceae</taxon>
        <taxon>Tistrella</taxon>
    </lineage>
</organism>
<dbReference type="Gene3D" id="1.10.260.40">
    <property type="entry name" value="lambda repressor-like DNA-binding domains"/>
    <property type="match status" value="1"/>
</dbReference>
<feature type="compositionally biased region" description="Low complexity" evidence="2">
    <location>
        <begin position="7"/>
        <end position="44"/>
    </location>
</feature>
<feature type="domain" description="HTH cro/C1-type" evidence="3">
    <location>
        <begin position="76"/>
        <end position="130"/>
    </location>
</feature>
<dbReference type="PANTHER" id="PTHR46797:SF1">
    <property type="entry name" value="METHYLPHOSPHONATE SYNTHASE"/>
    <property type="match status" value="1"/>
</dbReference>
<dbReference type="SMART" id="SM00530">
    <property type="entry name" value="HTH_XRE"/>
    <property type="match status" value="1"/>
</dbReference>
<dbReference type="GO" id="GO:0003700">
    <property type="term" value="F:DNA-binding transcription factor activity"/>
    <property type="evidence" value="ECO:0007669"/>
    <property type="project" value="TreeGrafter"/>
</dbReference>
<keyword evidence="1" id="KW-0238">DNA-binding</keyword>
<dbReference type="Proteomes" id="UP000257706">
    <property type="component" value="Unassembled WGS sequence"/>
</dbReference>
<dbReference type="PANTHER" id="PTHR46797">
    <property type="entry name" value="HTH-TYPE TRANSCRIPTIONAL REGULATOR"/>
    <property type="match status" value="1"/>
</dbReference>
<evidence type="ECO:0000256" key="2">
    <source>
        <dbReference type="SAM" id="MobiDB-lite"/>
    </source>
</evidence>
<name>A0A3B9IDT0_9PROT</name>
<evidence type="ECO:0000256" key="1">
    <source>
        <dbReference type="ARBA" id="ARBA00023125"/>
    </source>
</evidence>
<dbReference type="CDD" id="cd00093">
    <property type="entry name" value="HTH_XRE"/>
    <property type="match status" value="1"/>
</dbReference>
<dbReference type="GO" id="GO:0005829">
    <property type="term" value="C:cytosol"/>
    <property type="evidence" value="ECO:0007669"/>
    <property type="project" value="TreeGrafter"/>
</dbReference>
<gene>
    <name evidence="4" type="ORF">DCK97_01010</name>
</gene>
<dbReference type="SUPFAM" id="SSF47413">
    <property type="entry name" value="lambda repressor-like DNA-binding domains"/>
    <property type="match status" value="1"/>
</dbReference>
<comment type="caution">
    <text evidence="4">The sequence shown here is derived from an EMBL/GenBank/DDBJ whole genome shotgun (WGS) entry which is preliminary data.</text>
</comment>
<dbReference type="InterPro" id="IPR050807">
    <property type="entry name" value="TransReg_Diox_bact_type"/>
</dbReference>
<dbReference type="GO" id="GO:0003677">
    <property type="term" value="F:DNA binding"/>
    <property type="evidence" value="ECO:0007669"/>
    <property type="project" value="UniProtKB-KW"/>
</dbReference>
<reference evidence="4 5" key="1">
    <citation type="journal article" date="2018" name="Nat. Biotechnol.">
        <title>A standardized bacterial taxonomy based on genome phylogeny substantially revises the tree of life.</title>
        <authorList>
            <person name="Parks D.H."/>
            <person name="Chuvochina M."/>
            <person name="Waite D.W."/>
            <person name="Rinke C."/>
            <person name="Skarshewski A."/>
            <person name="Chaumeil P.A."/>
            <person name="Hugenholtz P."/>
        </authorList>
    </citation>
    <scope>NUCLEOTIDE SEQUENCE [LARGE SCALE GENOMIC DNA]</scope>
    <source>
        <strain evidence="4">UBA8739</strain>
    </source>
</reference>
<dbReference type="PROSITE" id="PS50943">
    <property type="entry name" value="HTH_CROC1"/>
    <property type="match status" value="1"/>
</dbReference>
<accession>A0A3B9IDT0</accession>
<dbReference type="Pfam" id="PF01381">
    <property type="entry name" value="HTH_3"/>
    <property type="match status" value="1"/>
</dbReference>
<dbReference type="InterPro" id="IPR010982">
    <property type="entry name" value="Lambda_DNA-bd_dom_sf"/>
</dbReference>
<dbReference type="InterPro" id="IPR001387">
    <property type="entry name" value="Cro/C1-type_HTH"/>
</dbReference>
<dbReference type="AlphaFoldDB" id="A0A3B9IDT0"/>
<proteinExistence type="predicted"/>
<evidence type="ECO:0000313" key="4">
    <source>
        <dbReference type="EMBL" id="HAE45975.1"/>
    </source>
</evidence>